<dbReference type="AlphaFoldDB" id="A0A8S3J5H4"/>
<name>A0A8S3J5H4_9BILA</name>
<reference evidence="1" key="1">
    <citation type="submission" date="2021-02" db="EMBL/GenBank/DDBJ databases">
        <authorList>
            <person name="Nowell W R."/>
        </authorList>
    </citation>
    <scope>NUCLEOTIDE SEQUENCE</scope>
</reference>
<dbReference type="Proteomes" id="UP000676336">
    <property type="component" value="Unassembled WGS sequence"/>
</dbReference>
<organism evidence="1 2">
    <name type="scientific">Rotaria magnacalcarata</name>
    <dbReference type="NCBI Taxonomy" id="392030"/>
    <lineage>
        <taxon>Eukaryota</taxon>
        <taxon>Metazoa</taxon>
        <taxon>Spiralia</taxon>
        <taxon>Gnathifera</taxon>
        <taxon>Rotifera</taxon>
        <taxon>Eurotatoria</taxon>
        <taxon>Bdelloidea</taxon>
        <taxon>Philodinida</taxon>
        <taxon>Philodinidae</taxon>
        <taxon>Rotaria</taxon>
    </lineage>
</organism>
<gene>
    <name evidence="1" type="ORF">SMN809_LOCUS78564</name>
</gene>
<dbReference type="EMBL" id="CAJOBI010340161">
    <property type="protein sequence ID" value="CAF5211707.1"/>
    <property type="molecule type" value="Genomic_DNA"/>
</dbReference>
<evidence type="ECO:0000313" key="1">
    <source>
        <dbReference type="EMBL" id="CAF5211707.1"/>
    </source>
</evidence>
<protein>
    <submittedName>
        <fullName evidence="1">Uncharacterized protein</fullName>
    </submittedName>
</protein>
<proteinExistence type="predicted"/>
<evidence type="ECO:0000313" key="2">
    <source>
        <dbReference type="Proteomes" id="UP000676336"/>
    </source>
</evidence>
<comment type="caution">
    <text evidence="1">The sequence shown here is derived from an EMBL/GenBank/DDBJ whole genome shotgun (WGS) entry which is preliminary data.</text>
</comment>
<feature type="non-terminal residue" evidence="1">
    <location>
        <position position="1"/>
    </location>
</feature>
<sequence length="62" mass="7491">MLLQERSKEACRLGLRRWDCKFEESTAKPYWAEHERTDLIKARKTLVQNILTDNDNYYLISE</sequence>
<accession>A0A8S3J5H4</accession>